<reference evidence="1" key="1">
    <citation type="submission" date="2018-01" db="EMBL/GenBank/DDBJ databases">
        <authorList>
            <person name="Kovanen S."/>
            <person name="Nieminen T."/>
            <person name="Pohja-Mykra M."/>
            <person name="Raunio-Saarnisto M."/>
            <person name="Sauvala M."/>
            <person name="Fredriksson-Ahomaa M."/>
            <person name="Hanninen M.-L."/>
            <person name="Kivisto R."/>
        </authorList>
    </citation>
    <scope>NUCLEOTIDE SEQUENCE</scope>
    <source>
        <strain evidence="1">SO-26</strain>
    </source>
</reference>
<dbReference type="RefSeq" id="WP_079480961.1">
    <property type="nucleotide sequence ID" value="NZ_CP012220.1"/>
</dbReference>
<accession>A0AAE8G6E4</accession>
<evidence type="ECO:0000313" key="1">
    <source>
        <dbReference type="EMBL" id="RTI49110.1"/>
    </source>
</evidence>
<dbReference type="AlphaFoldDB" id="A0AAE8G6E4"/>
<sequence>MNVGVNFSYPVFLYTEYSLYLVSGFTHKKIKDYYLDGLVSNDKVRNSVNLGIERTYKGLENNVLSYTLNFIYGNVENDGDFSGFNGVNLGNFGKINLNLSNKVSTLRTLNSHFSTQLSKSYQRC</sequence>
<dbReference type="Proteomes" id="UP000287197">
    <property type="component" value="Unassembled WGS sequence"/>
</dbReference>
<protein>
    <submittedName>
        <fullName evidence="1">Uncharacterized protein</fullName>
    </submittedName>
</protein>
<evidence type="ECO:0000313" key="2">
    <source>
        <dbReference type="Proteomes" id="UP000287197"/>
    </source>
</evidence>
<reference evidence="1" key="2">
    <citation type="journal article" date="2019" name="Appl. Environ. Microbiol.">
        <title>Population genetics and characterization of Campylobacter jejuni isolates in western jackdaws and game birds in Finland.</title>
        <authorList>
            <person name="Kovanen S."/>
            <person name="Rossi M."/>
            <person name="Pohja-Mykra M."/>
            <person name="Nieminen T."/>
            <person name="Raunio-Saarnisto M."/>
            <person name="Sauvala M."/>
            <person name="Fredriksson-Ahomaa M."/>
            <person name="Hanninen M.L."/>
            <person name="Kivisto R."/>
        </authorList>
    </citation>
    <scope>NUCLEOTIDE SEQUENCE</scope>
    <source>
        <strain evidence="1">SO-26</strain>
    </source>
</reference>
<dbReference type="Gene3D" id="2.40.160.50">
    <property type="entry name" value="membrane protein fhac: a member of the omp85/tpsb transporter family"/>
    <property type="match status" value="1"/>
</dbReference>
<gene>
    <name evidence="1" type="ORF">C3I27_03245</name>
</gene>
<name>A0AAE8G6E4_CAMJU</name>
<dbReference type="EMBL" id="PQZD01000002">
    <property type="protein sequence ID" value="RTI49110.1"/>
    <property type="molecule type" value="Genomic_DNA"/>
</dbReference>
<proteinExistence type="predicted"/>
<comment type="caution">
    <text evidence="1">The sequence shown here is derived from an EMBL/GenBank/DDBJ whole genome shotgun (WGS) entry which is preliminary data.</text>
</comment>
<organism evidence="1 2">
    <name type="scientific">Campylobacter jejuni</name>
    <dbReference type="NCBI Taxonomy" id="197"/>
    <lineage>
        <taxon>Bacteria</taxon>
        <taxon>Pseudomonadati</taxon>
        <taxon>Campylobacterota</taxon>
        <taxon>Epsilonproteobacteria</taxon>
        <taxon>Campylobacterales</taxon>
        <taxon>Campylobacteraceae</taxon>
        <taxon>Campylobacter</taxon>
    </lineage>
</organism>